<evidence type="ECO:0000313" key="3">
    <source>
        <dbReference type="EMBL" id="MCL7714616.1"/>
    </source>
</evidence>
<evidence type="ECO:0000259" key="2">
    <source>
        <dbReference type="Pfam" id="PF00144"/>
    </source>
</evidence>
<proteinExistence type="predicted"/>
<dbReference type="InterPro" id="IPR012338">
    <property type="entry name" value="Beta-lactam/transpept-like"/>
</dbReference>
<evidence type="ECO:0000256" key="1">
    <source>
        <dbReference type="SAM" id="SignalP"/>
    </source>
</evidence>
<keyword evidence="4" id="KW-1185">Reference proteome</keyword>
<dbReference type="SUPFAM" id="SSF56601">
    <property type="entry name" value="beta-lactamase/transpeptidase-like"/>
    <property type="match status" value="1"/>
</dbReference>
<dbReference type="Gene3D" id="3.40.710.10">
    <property type="entry name" value="DD-peptidase/beta-lactamase superfamily"/>
    <property type="match status" value="1"/>
</dbReference>
<dbReference type="PANTHER" id="PTHR43283">
    <property type="entry name" value="BETA-LACTAMASE-RELATED"/>
    <property type="match status" value="1"/>
</dbReference>
<feature type="chain" id="PRO_5045562242" evidence="1">
    <location>
        <begin position="22"/>
        <end position="367"/>
    </location>
</feature>
<reference evidence="3 4" key="1">
    <citation type="submission" date="2021-08" db="EMBL/GenBank/DDBJ databases">
        <title>Novel members of of the genus Stenotrophomonas from differernt environment.</title>
        <authorList>
            <person name="Deng Y."/>
        </authorList>
    </citation>
    <scope>NUCLEOTIDE SEQUENCE [LARGE SCALE GENOMIC DNA]</scope>
    <source>
        <strain evidence="3 4">CPCC 101365</strain>
    </source>
</reference>
<organism evidence="3 4">
    <name type="scientific">Stenotrophomonas mori</name>
    <dbReference type="NCBI Taxonomy" id="2871096"/>
    <lineage>
        <taxon>Bacteria</taxon>
        <taxon>Pseudomonadati</taxon>
        <taxon>Pseudomonadota</taxon>
        <taxon>Gammaproteobacteria</taxon>
        <taxon>Lysobacterales</taxon>
        <taxon>Lysobacteraceae</taxon>
        <taxon>Stenotrophomonas</taxon>
    </lineage>
</organism>
<comment type="caution">
    <text evidence="3">The sequence shown here is derived from an EMBL/GenBank/DDBJ whole genome shotgun (WGS) entry which is preliminary data.</text>
</comment>
<dbReference type="RefSeq" id="WP_250063747.1">
    <property type="nucleotide sequence ID" value="NZ_JAIKTS010000002.1"/>
</dbReference>
<dbReference type="InterPro" id="IPR050789">
    <property type="entry name" value="Diverse_Enzym_Activities"/>
</dbReference>
<gene>
    <name evidence="3" type="ORF">K5L01_08175</name>
</gene>
<accession>A0ABT0SH07</accession>
<dbReference type="InterPro" id="IPR001466">
    <property type="entry name" value="Beta-lactam-related"/>
</dbReference>
<evidence type="ECO:0000313" key="4">
    <source>
        <dbReference type="Proteomes" id="UP001431235"/>
    </source>
</evidence>
<dbReference type="Proteomes" id="UP001431235">
    <property type="component" value="Unassembled WGS sequence"/>
</dbReference>
<dbReference type="EMBL" id="JAIKTS010000002">
    <property type="protein sequence ID" value="MCL7714616.1"/>
    <property type="molecule type" value="Genomic_DNA"/>
</dbReference>
<sequence>MKRLILLSLLFATAPAAPAGAAPAALDDGWKVADPAATGWHVETLEAMARAIADGQAPETTSVLLVRDGALVYERYFGGSDRDTLQDTRSATKSVTALLVGAAIAQGRIPDTQARLYDLFGDRHWQNPDPAKEATTIEDLLTMSAQWECDDDNVFSAGNEERMYVSADWVQFALDLPARGYAPWTQRPHESPHGRAFAYCTANAFMLGAAVEKASGQRLEDFAAQALERPLGIVHSHWGRASEGTGMGGGGTRYRSRDLAKLGQLILDHGRWQGRQVLPATWVAAMTTIQAQAREDADYGYQLWRLRFPVRGVERGVWAMSGNGGNYVFVLPEERLVAVITRRAYNQRQAHAQSQAVFADYVLKALP</sequence>
<keyword evidence="1" id="KW-0732">Signal</keyword>
<feature type="domain" description="Beta-lactamase-related" evidence="2">
    <location>
        <begin position="57"/>
        <end position="346"/>
    </location>
</feature>
<dbReference type="Pfam" id="PF00144">
    <property type="entry name" value="Beta-lactamase"/>
    <property type="match status" value="1"/>
</dbReference>
<feature type="signal peptide" evidence="1">
    <location>
        <begin position="1"/>
        <end position="21"/>
    </location>
</feature>
<protein>
    <submittedName>
        <fullName evidence="3">Beta-lactamase family protein</fullName>
    </submittedName>
</protein>
<dbReference type="PANTHER" id="PTHR43283:SF7">
    <property type="entry name" value="BETA-LACTAMASE-RELATED DOMAIN-CONTAINING PROTEIN"/>
    <property type="match status" value="1"/>
</dbReference>
<name>A0ABT0SH07_9GAMM</name>